<organism evidence="1">
    <name type="scientific">Dictyoglomus turgidum</name>
    <dbReference type="NCBI Taxonomy" id="513050"/>
    <lineage>
        <taxon>Bacteria</taxon>
        <taxon>Pseudomonadati</taxon>
        <taxon>Dictyoglomota</taxon>
        <taxon>Dictyoglomia</taxon>
        <taxon>Dictyoglomales</taxon>
        <taxon>Dictyoglomaceae</taxon>
        <taxon>Dictyoglomus</taxon>
    </lineage>
</organism>
<gene>
    <name evidence="1" type="ORF">ENV35_03800</name>
</gene>
<dbReference type="AlphaFoldDB" id="A0A7C3SQU1"/>
<proteinExistence type="predicted"/>
<evidence type="ECO:0000313" key="1">
    <source>
        <dbReference type="EMBL" id="HGB30982.1"/>
    </source>
</evidence>
<sequence length="87" mass="9514">MDFLNCRVCLGSFSHERGVVISGCNGADFSAIVDEKDVITSRNPQIGEYIDGKVKVVLIKECNDYFIVDLPSAGLSNGSRIKIPKSY</sequence>
<accession>A0A7C3SQU1</accession>
<name>A0A7C3SQU1_9BACT</name>
<comment type="caution">
    <text evidence="1">The sequence shown here is derived from an EMBL/GenBank/DDBJ whole genome shotgun (WGS) entry which is preliminary data.</text>
</comment>
<dbReference type="EMBL" id="DTGA01000091">
    <property type="protein sequence ID" value="HGB30982.1"/>
    <property type="molecule type" value="Genomic_DNA"/>
</dbReference>
<reference evidence="1" key="1">
    <citation type="journal article" date="2020" name="mSystems">
        <title>Genome- and Community-Level Interaction Insights into Carbon Utilization and Element Cycling Functions of Hydrothermarchaeota in Hydrothermal Sediment.</title>
        <authorList>
            <person name="Zhou Z."/>
            <person name="Liu Y."/>
            <person name="Xu W."/>
            <person name="Pan J."/>
            <person name="Luo Z.H."/>
            <person name="Li M."/>
        </authorList>
    </citation>
    <scope>NUCLEOTIDE SEQUENCE [LARGE SCALE GENOMIC DNA]</scope>
    <source>
        <strain evidence="1">SpSt-751</strain>
    </source>
</reference>
<protein>
    <submittedName>
        <fullName evidence="1">Uncharacterized protein</fullName>
    </submittedName>
</protein>